<dbReference type="Proteomes" id="UP000008066">
    <property type="component" value="Unassembled WGS sequence"/>
</dbReference>
<name>G0SCU6_CHATD</name>
<keyword evidence="3" id="KW-1185">Reference proteome</keyword>
<proteinExistence type="predicted"/>
<gene>
    <name evidence="2" type="ORF">CTHT_0058470</name>
</gene>
<dbReference type="RefSeq" id="XP_006696167.1">
    <property type="nucleotide sequence ID" value="XM_006696104.1"/>
</dbReference>
<feature type="compositionally biased region" description="Polar residues" evidence="1">
    <location>
        <begin position="88"/>
        <end position="101"/>
    </location>
</feature>
<protein>
    <submittedName>
        <fullName evidence="2">Uncharacterized protein</fullName>
    </submittedName>
</protein>
<reference evidence="2 3" key="1">
    <citation type="journal article" date="2011" name="Cell">
        <title>Insight into structure and assembly of the nuclear pore complex by utilizing the genome of a eukaryotic thermophile.</title>
        <authorList>
            <person name="Amlacher S."/>
            <person name="Sarges P."/>
            <person name="Flemming D."/>
            <person name="van Noort V."/>
            <person name="Kunze R."/>
            <person name="Devos D.P."/>
            <person name="Arumugam M."/>
            <person name="Bork P."/>
            <person name="Hurt E."/>
        </authorList>
    </citation>
    <scope>NUCLEOTIDE SEQUENCE [LARGE SCALE GENOMIC DNA]</scope>
    <source>
        <strain evidence="3">DSM 1495 / CBS 144.50 / IMI 039719</strain>
    </source>
</reference>
<dbReference type="GeneID" id="18259885"/>
<feature type="compositionally biased region" description="Low complexity" evidence="1">
    <location>
        <begin position="50"/>
        <end position="61"/>
    </location>
</feature>
<dbReference type="eggNOG" id="ENOG502SFQR">
    <property type="taxonomic scope" value="Eukaryota"/>
</dbReference>
<dbReference type="AlphaFoldDB" id="G0SCU6"/>
<evidence type="ECO:0000313" key="3">
    <source>
        <dbReference type="Proteomes" id="UP000008066"/>
    </source>
</evidence>
<evidence type="ECO:0000256" key="1">
    <source>
        <dbReference type="SAM" id="MobiDB-lite"/>
    </source>
</evidence>
<accession>G0SCU6</accession>
<organism evidence="3">
    <name type="scientific">Chaetomium thermophilum (strain DSM 1495 / CBS 144.50 / IMI 039719)</name>
    <name type="common">Thermochaetoides thermophila</name>
    <dbReference type="NCBI Taxonomy" id="759272"/>
    <lineage>
        <taxon>Eukaryota</taxon>
        <taxon>Fungi</taxon>
        <taxon>Dikarya</taxon>
        <taxon>Ascomycota</taxon>
        <taxon>Pezizomycotina</taxon>
        <taxon>Sordariomycetes</taxon>
        <taxon>Sordariomycetidae</taxon>
        <taxon>Sordariales</taxon>
        <taxon>Chaetomiaceae</taxon>
        <taxon>Thermochaetoides</taxon>
    </lineage>
</organism>
<sequence>MLSLTATEEIRALTEQLRQTNIPPTASELLRLSEQLRALSDQLRELSEQARATAATASSRRPSMFLELAPSTSDSYPRPPRVDYRAPTQAQPHPVQNSIQSVKRRTSSLSSEDSSTASRARLRFLKLNPVHWGEHLDDHKGDFHDVAVE</sequence>
<dbReference type="EMBL" id="GL988045">
    <property type="protein sequence ID" value="EGS19222.1"/>
    <property type="molecule type" value="Genomic_DNA"/>
</dbReference>
<dbReference type="HOGENOM" id="CLU_146832_0_0_1"/>
<feature type="region of interest" description="Disordered" evidence="1">
    <location>
        <begin position="50"/>
        <end position="115"/>
    </location>
</feature>
<dbReference type="KEGG" id="cthr:CTHT_0058470"/>
<dbReference type="OrthoDB" id="5226533at2759"/>
<evidence type="ECO:0000313" key="2">
    <source>
        <dbReference type="EMBL" id="EGS19222.1"/>
    </source>
</evidence>